<protein>
    <submittedName>
        <fullName evidence="3">Clavaminate synthase-like protein</fullName>
    </submittedName>
</protein>
<keyword evidence="4" id="KW-1185">Reference proteome</keyword>
<organism evidence="3 4">
    <name type="scientific">Corynespora cassiicola Philippines</name>
    <dbReference type="NCBI Taxonomy" id="1448308"/>
    <lineage>
        <taxon>Eukaryota</taxon>
        <taxon>Fungi</taxon>
        <taxon>Dikarya</taxon>
        <taxon>Ascomycota</taxon>
        <taxon>Pezizomycotina</taxon>
        <taxon>Dothideomycetes</taxon>
        <taxon>Pleosporomycetidae</taxon>
        <taxon>Pleosporales</taxon>
        <taxon>Corynesporascaceae</taxon>
        <taxon>Corynespora</taxon>
    </lineage>
</organism>
<dbReference type="OrthoDB" id="272271at2759"/>
<feature type="domain" description="TauD/TfdA-like" evidence="2">
    <location>
        <begin position="89"/>
        <end position="347"/>
    </location>
</feature>
<dbReference type="PANTHER" id="PTHR10696">
    <property type="entry name" value="GAMMA-BUTYROBETAINE HYDROXYLASE-RELATED"/>
    <property type="match status" value="1"/>
</dbReference>
<dbReference type="InterPro" id="IPR042098">
    <property type="entry name" value="TauD-like_sf"/>
</dbReference>
<dbReference type="Pfam" id="PF02668">
    <property type="entry name" value="TauD"/>
    <property type="match status" value="1"/>
</dbReference>
<dbReference type="Proteomes" id="UP000240883">
    <property type="component" value="Unassembled WGS sequence"/>
</dbReference>
<dbReference type="STRING" id="1448308.A0A2T2N2I4"/>
<dbReference type="GO" id="GO:0016491">
    <property type="term" value="F:oxidoreductase activity"/>
    <property type="evidence" value="ECO:0007669"/>
    <property type="project" value="UniProtKB-KW"/>
</dbReference>
<evidence type="ECO:0000259" key="2">
    <source>
        <dbReference type="Pfam" id="PF02668"/>
    </source>
</evidence>
<gene>
    <name evidence="3" type="ORF">BS50DRAFT_474855</name>
</gene>
<dbReference type="PANTHER" id="PTHR10696:SF54">
    <property type="entry name" value="FAMILY OXIDOREDUCTASE, PUTATIVE (AFU_ORTHOLOGUE AFUA_4G13850)-RELATED"/>
    <property type="match status" value="1"/>
</dbReference>
<dbReference type="InterPro" id="IPR003819">
    <property type="entry name" value="TauD/TfdA-like"/>
</dbReference>
<dbReference type="Gene3D" id="3.60.130.10">
    <property type="entry name" value="Clavaminate synthase-like"/>
    <property type="match status" value="1"/>
</dbReference>
<proteinExistence type="predicted"/>
<dbReference type="EMBL" id="KZ678154">
    <property type="protein sequence ID" value="PSN59647.1"/>
    <property type="molecule type" value="Genomic_DNA"/>
</dbReference>
<reference evidence="3 4" key="1">
    <citation type="journal article" date="2018" name="Front. Microbiol.">
        <title>Genome-Wide Analysis of Corynespora cassiicola Leaf Fall Disease Putative Effectors.</title>
        <authorList>
            <person name="Lopez D."/>
            <person name="Ribeiro S."/>
            <person name="Label P."/>
            <person name="Fumanal B."/>
            <person name="Venisse J.S."/>
            <person name="Kohler A."/>
            <person name="de Oliveira R.R."/>
            <person name="Labutti K."/>
            <person name="Lipzen A."/>
            <person name="Lail K."/>
            <person name="Bauer D."/>
            <person name="Ohm R.A."/>
            <person name="Barry K.W."/>
            <person name="Spatafora J."/>
            <person name="Grigoriev I.V."/>
            <person name="Martin F.M."/>
            <person name="Pujade-Renaud V."/>
        </authorList>
    </citation>
    <scope>NUCLEOTIDE SEQUENCE [LARGE SCALE GENOMIC DNA]</scope>
    <source>
        <strain evidence="3 4">Philippines</strain>
    </source>
</reference>
<feature type="non-terminal residue" evidence="3">
    <location>
        <position position="358"/>
    </location>
</feature>
<name>A0A2T2N2I4_CORCC</name>
<evidence type="ECO:0000313" key="3">
    <source>
        <dbReference type="EMBL" id="PSN59647.1"/>
    </source>
</evidence>
<feature type="non-terminal residue" evidence="3">
    <location>
        <position position="1"/>
    </location>
</feature>
<evidence type="ECO:0000313" key="4">
    <source>
        <dbReference type="Proteomes" id="UP000240883"/>
    </source>
</evidence>
<sequence length="358" mass="40382">EPEQPIVRPSINFEPNRVDYENRTRRILENKRLDTSLPDGFPGEIVGDRVWDGRTIGGVEALIIALRGDDIEEIESALRYFKDLPGPNGPEQLEKDLFPLPNLGAKLESISQDLHHGRGLTILRGLQPERYTAEENILLFAGLASYLGEQRGCQDRYGNMLTHLVDMGFKFGKCSKRTPTFTGGSLPYHNDVCDILCMYIQDCAANGGESTLASSATVYNKIAATRPDVIKTLAAPVWIYDKDKTPAVWHARPILFREPNHGPFFCFSRQKITGSEHYPLSPTLPAMSEEEAEALDMVHYIAEDHGLTMSLRPGDMLFYNNLAVLHGRNAFTNNETGTHRRHILRLWVRNEEHAWQTP</sequence>
<accession>A0A2T2N2I4</accession>
<dbReference type="SUPFAM" id="SSF51197">
    <property type="entry name" value="Clavaminate synthase-like"/>
    <property type="match status" value="1"/>
</dbReference>
<keyword evidence="1" id="KW-0560">Oxidoreductase</keyword>
<dbReference type="InterPro" id="IPR050411">
    <property type="entry name" value="AlphaKG_dependent_hydroxylases"/>
</dbReference>
<dbReference type="AlphaFoldDB" id="A0A2T2N2I4"/>
<evidence type="ECO:0000256" key="1">
    <source>
        <dbReference type="ARBA" id="ARBA00023002"/>
    </source>
</evidence>